<evidence type="ECO:0000313" key="1">
    <source>
        <dbReference type="EMBL" id="OEJ75033.1"/>
    </source>
</evidence>
<dbReference type="AlphaFoldDB" id="A0A1E5QKZ6"/>
<dbReference type="STRING" id="1781255.BH720_11770"/>
<protein>
    <submittedName>
        <fullName evidence="1">Uncharacterized protein</fullName>
    </submittedName>
</protein>
<name>A0A1E5QKZ6_9CYAN</name>
<proteinExistence type="predicted"/>
<comment type="caution">
    <text evidence="1">The sequence shown here is derived from an EMBL/GenBank/DDBJ whole genome shotgun (WGS) entry which is preliminary data.</text>
</comment>
<dbReference type="EMBL" id="MJGC01000057">
    <property type="protein sequence ID" value="OEJ75033.1"/>
    <property type="molecule type" value="Genomic_DNA"/>
</dbReference>
<organism evidence="1">
    <name type="scientific">Desertifilum tharense IPPAS B-1220</name>
    <dbReference type="NCBI Taxonomy" id="1781255"/>
    <lineage>
        <taxon>Bacteria</taxon>
        <taxon>Bacillati</taxon>
        <taxon>Cyanobacteriota</taxon>
        <taxon>Cyanophyceae</taxon>
        <taxon>Desertifilales</taxon>
        <taxon>Desertifilaceae</taxon>
        <taxon>Desertifilum</taxon>
    </lineage>
</organism>
<gene>
    <name evidence="1" type="ORF">BH720_11770</name>
</gene>
<sequence>MAQTPDRINFVIWITIKTTSARWEAELLQQLLEAHQIPTRILDIGPSSYLGMGCPAALQVRSADQWTALLLLSEVEESAPESDRPETNEL</sequence>
<reference evidence="1" key="1">
    <citation type="submission" date="2016-09" db="EMBL/GenBank/DDBJ databases">
        <title>Draft genome of thermotolerant cyanobacterium Desertifilum sp. strain IPPAS B-1220.</title>
        <authorList>
            <person name="Sinetova M.A."/>
            <person name="Bolakhan K."/>
            <person name="Zayadan B.K."/>
            <person name="Mironov K.S."/>
            <person name="Ustinova V."/>
            <person name="Kupriyanova E.V."/>
            <person name="Sidorov R.A."/>
            <person name="Skrypnik A.N."/>
            <person name="Gogoleva N.E."/>
            <person name="Gogolev Y.V."/>
            <person name="Los D.A."/>
        </authorList>
    </citation>
    <scope>NUCLEOTIDE SEQUENCE [LARGE SCALE GENOMIC DNA]</scope>
    <source>
        <strain evidence="1">IPPAS B-1220</strain>
    </source>
</reference>
<accession>A0A1E5QKZ6</accession>